<dbReference type="RefSeq" id="YP_010675307.1">
    <property type="nucleotide sequence ID" value="NC_071001.1"/>
</dbReference>
<dbReference type="EMBL" id="MW057861">
    <property type="protein sequence ID" value="QPI18520.1"/>
    <property type="molecule type" value="Genomic_DNA"/>
</dbReference>
<proteinExistence type="predicted"/>
<protein>
    <recommendedName>
        <fullName evidence="3">Major capsid protein</fullName>
    </recommendedName>
</protein>
<evidence type="ECO:0000313" key="2">
    <source>
        <dbReference type="Proteomes" id="UP000594422"/>
    </source>
</evidence>
<dbReference type="KEGG" id="vg:77951630"/>
<reference evidence="1 2" key="1">
    <citation type="submission" date="2020-10" db="EMBL/GenBank/DDBJ databases">
        <title>Novel bacteriophages targeting Providencia spp. as potential agents for phage therapy.</title>
        <authorList>
            <person name="Rakov C."/>
            <person name="Alkalay-Oren S."/>
            <person name="Coppenhagen-Glazer S."/>
            <person name="Hazan R."/>
        </authorList>
    </citation>
    <scope>NUCLEOTIDE SEQUENCE [LARGE SCALE GENOMIC DNA]</scope>
</reference>
<sequence length="369" mass="40040">MKNKIAIIDAVMAYPTPVSYARSGIVGDLTRLKDAIVPEVFSEYIDIYTAEKSILVQSGAMVVDPRLVQDLRGGGATFNRPFFNDLARVEENISSDTGPDAVPNNITTNKEIQVRLSRNQSWGSADLVSNLIGTDPMTHIRNKVGGYWVDRLQAAFIATAKGVFAGNDKPTDSNHVQGDLTYDASGTAFEEGVTQFKATSFVNAILTMGDRMNDLKLMAINSIVYGTMIKNDLIDFVKDSSGVTRIPTYMGRILIVDDSVPFDITTGKFETWLFAQGAFAFANGSPKVATEVTRNPLANNGGGEELLINRVEWVIHPVGHAYYGKGAPAGGPSNAATSGNLAHADSFERVFPERKQIKIARLITRELGV</sequence>
<dbReference type="GeneID" id="77951630"/>
<accession>A0A7S9SWH1</accession>
<name>A0A7S9SWH1_9CAUD</name>
<dbReference type="Proteomes" id="UP000594422">
    <property type="component" value="Segment"/>
</dbReference>
<organism evidence="1 2">
    <name type="scientific">Providencia phage PSTCR7</name>
    <dbReference type="NCBI Taxonomy" id="2783549"/>
    <lineage>
        <taxon>Viruses</taxon>
        <taxon>Duplodnaviria</taxon>
        <taxon>Heunggongvirae</taxon>
        <taxon>Uroviricota</taxon>
        <taxon>Caudoviricetes</taxon>
        <taxon>Craquatrovirus</taxon>
        <taxon>Craquatrovirus PSTCR7</taxon>
    </lineage>
</organism>
<evidence type="ECO:0008006" key="3">
    <source>
        <dbReference type="Google" id="ProtNLM"/>
    </source>
</evidence>
<keyword evidence="2" id="KW-1185">Reference proteome</keyword>
<evidence type="ECO:0000313" key="1">
    <source>
        <dbReference type="EMBL" id="QPI18520.1"/>
    </source>
</evidence>